<dbReference type="InterPro" id="IPR036791">
    <property type="entry name" value="Ribosomal_bL9_C_sf"/>
</dbReference>
<dbReference type="Pfam" id="PF03948">
    <property type="entry name" value="Ribosomal_L9_C"/>
    <property type="match status" value="1"/>
</dbReference>
<name>A0A6B3LF82_9BACT</name>
<dbReference type="InterPro" id="IPR020069">
    <property type="entry name" value="Ribosomal_bL9_C"/>
</dbReference>
<dbReference type="GO" id="GO:0006412">
    <property type="term" value="P:translation"/>
    <property type="evidence" value="ECO:0007669"/>
    <property type="project" value="UniProtKB-UniRule"/>
</dbReference>
<dbReference type="GO" id="GO:0019843">
    <property type="term" value="F:rRNA binding"/>
    <property type="evidence" value="ECO:0007669"/>
    <property type="project" value="UniProtKB-UniRule"/>
</dbReference>
<organism evidence="10 11">
    <name type="scientific">Sulfuriroseicoccus oceanibius</name>
    <dbReference type="NCBI Taxonomy" id="2707525"/>
    <lineage>
        <taxon>Bacteria</taxon>
        <taxon>Pseudomonadati</taxon>
        <taxon>Verrucomicrobiota</taxon>
        <taxon>Verrucomicrobiia</taxon>
        <taxon>Verrucomicrobiales</taxon>
        <taxon>Verrucomicrobiaceae</taxon>
        <taxon>Sulfuriroseicoccus</taxon>
    </lineage>
</organism>
<dbReference type="Gene3D" id="3.40.5.10">
    <property type="entry name" value="Ribosomal protein L9, N-terminal domain"/>
    <property type="match status" value="1"/>
</dbReference>
<dbReference type="GO" id="GO:0005840">
    <property type="term" value="C:ribosome"/>
    <property type="evidence" value="ECO:0007669"/>
    <property type="project" value="UniProtKB-KW"/>
</dbReference>
<evidence type="ECO:0000259" key="8">
    <source>
        <dbReference type="Pfam" id="PF01281"/>
    </source>
</evidence>
<dbReference type="PANTHER" id="PTHR21368">
    <property type="entry name" value="50S RIBOSOMAL PROTEIN L9"/>
    <property type="match status" value="1"/>
</dbReference>
<dbReference type="Proteomes" id="UP000475117">
    <property type="component" value="Chromosome"/>
</dbReference>
<dbReference type="EMBL" id="CP066776">
    <property type="protein sequence ID" value="QQL45876.1"/>
    <property type="molecule type" value="Genomic_DNA"/>
</dbReference>
<evidence type="ECO:0000256" key="5">
    <source>
        <dbReference type="ARBA" id="ARBA00023274"/>
    </source>
</evidence>
<dbReference type="Gene3D" id="3.10.430.100">
    <property type="entry name" value="Ribosomal protein L9, C-terminal domain"/>
    <property type="match status" value="1"/>
</dbReference>
<dbReference type="InterPro" id="IPR020594">
    <property type="entry name" value="Ribosomal_bL9_bac/chp"/>
</dbReference>
<keyword evidence="11" id="KW-1185">Reference proteome</keyword>
<comment type="function">
    <text evidence="7">Binds to the 23S rRNA.</text>
</comment>
<dbReference type="GO" id="GO:0003735">
    <property type="term" value="F:structural constituent of ribosome"/>
    <property type="evidence" value="ECO:0007669"/>
    <property type="project" value="InterPro"/>
</dbReference>
<reference evidence="10 11" key="1">
    <citation type="submission" date="2020-12" db="EMBL/GenBank/DDBJ databases">
        <title>Sulforoseuscoccus oceanibium gen. nov., sp. nov., a representative of the phylum Verrucomicrobia with special cytoplasmic membrane, and proposal of Sulforoseuscoccusaceae fam. nov.</title>
        <authorList>
            <person name="Xi F."/>
        </authorList>
    </citation>
    <scope>NUCLEOTIDE SEQUENCE [LARGE SCALE GENOMIC DNA]</scope>
    <source>
        <strain evidence="10 11">T37</strain>
    </source>
</reference>
<feature type="domain" description="Large ribosomal subunit protein bL9 C-terminal" evidence="9">
    <location>
        <begin position="68"/>
        <end position="149"/>
    </location>
</feature>
<accession>A0A6B3LF82</accession>
<dbReference type="HAMAP" id="MF_00503">
    <property type="entry name" value="Ribosomal_bL9"/>
    <property type="match status" value="1"/>
</dbReference>
<evidence type="ECO:0000256" key="7">
    <source>
        <dbReference type="HAMAP-Rule" id="MF_00503"/>
    </source>
</evidence>
<gene>
    <name evidence="7" type="primary">rplI</name>
    <name evidence="10" type="ORF">G3M56_004645</name>
</gene>
<evidence type="ECO:0000256" key="2">
    <source>
        <dbReference type="ARBA" id="ARBA00022730"/>
    </source>
</evidence>
<feature type="domain" description="Ribosomal protein L9" evidence="8">
    <location>
        <begin position="5"/>
        <end position="49"/>
    </location>
</feature>
<evidence type="ECO:0000256" key="1">
    <source>
        <dbReference type="ARBA" id="ARBA00010605"/>
    </source>
</evidence>
<dbReference type="SUPFAM" id="SSF55653">
    <property type="entry name" value="Ribosomal protein L9 C-domain"/>
    <property type="match status" value="1"/>
</dbReference>
<keyword evidence="5 7" id="KW-0687">Ribonucleoprotein</keyword>
<evidence type="ECO:0000256" key="4">
    <source>
        <dbReference type="ARBA" id="ARBA00022980"/>
    </source>
</evidence>
<dbReference type="GO" id="GO:1990904">
    <property type="term" value="C:ribonucleoprotein complex"/>
    <property type="evidence" value="ECO:0007669"/>
    <property type="project" value="UniProtKB-KW"/>
</dbReference>
<evidence type="ECO:0000259" key="9">
    <source>
        <dbReference type="Pfam" id="PF03948"/>
    </source>
</evidence>
<dbReference type="SUPFAM" id="SSF55658">
    <property type="entry name" value="L9 N-domain-like"/>
    <property type="match status" value="1"/>
</dbReference>
<dbReference type="KEGG" id="soa:G3M56_004645"/>
<comment type="similarity">
    <text evidence="1 7">Belongs to the bacterial ribosomal protein bL9 family.</text>
</comment>
<dbReference type="NCBIfam" id="TIGR00158">
    <property type="entry name" value="L9"/>
    <property type="match status" value="1"/>
</dbReference>
<sequence>MATTDVILKEKIEGLGAEADVVSVKSGYARNFLIPQGKAYEATNANRRHVEALKAARAAREAEEIKVAQEVAAQIKKAKVALELETGQGGKSFGSITSSDIADALKAQAGIEIDRHAIVLEKPIKTTGSQTLEVKVHSEIHAKLTVDVTAKGGEEEAADA</sequence>
<dbReference type="InterPro" id="IPR009027">
    <property type="entry name" value="Ribosomal_bL9/RNase_H1_N"/>
</dbReference>
<proteinExistence type="inferred from homology"/>
<evidence type="ECO:0000313" key="10">
    <source>
        <dbReference type="EMBL" id="QQL45876.1"/>
    </source>
</evidence>
<dbReference type="InterPro" id="IPR000244">
    <property type="entry name" value="Ribosomal_bL9"/>
</dbReference>
<keyword evidence="3 7" id="KW-0694">RNA-binding</keyword>
<dbReference type="Pfam" id="PF01281">
    <property type="entry name" value="Ribosomal_L9_N"/>
    <property type="match status" value="1"/>
</dbReference>
<keyword evidence="4 7" id="KW-0689">Ribosomal protein</keyword>
<keyword evidence="2 7" id="KW-0699">rRNA-binding</keyword>
<evidence type="ECO:0000256" key="6">
    <source>
        <dbReference type="ARBA" id="ARBA00035292"/>
    </source>
</evidence>
<dbReference type="InterPro" id="IPR036935">
    <property type="entry name" value="Ribosomal_bL9_N_sf"/>
</dbReference>
<dbReference type="AlphaFoldDB" id="A0A6B3LF82"/>
<dbReference type="RefSeq" id="WP_164365553.1">
    <property type="nucleotide sequence ID" value="NZ_CP066776.1"/>
</dbReference>
<protein>
    <recommendedName>
        <fullName evidence="6 7">Large ribosomal subunit protein bL9</fullName>
    </recommendedName>
</protein>
<evidence type="ECO:0000313" key="11">
    <source>
        <dbReference type="Proteomes" id="UP000475117"/>
    </source>
</evidence>
<dbReference type="InterPro" id="IPR020070">
    <property type="entry name" value="Ribosomal_bL9_N"/>
</dbReference>
<evidence type="ECO:0000256" key="3">
    <source>
        <dbReference type="ARBA" id="ARBA00022884"/>
    </source>
</evidence>